<dbReference type="SUPFAM" id="SSF52540">
    <property type="entry name" value="P-loop containing nucleoside triphosphate hydrolases"/>
    <property type="match status" value="1"/>
</dbReference>
<feature type="domain" description="ABC transporter" evidence="9">
    <location>
        <begin position="1"/>
        <end position="233"/>
    </location>
</feature>
<dbReference type="InterPro" id="IPR003439">
    <property type="entry name" value="ABC_transporter-like_ATP-bd"/>
</dbReference>
<dbReference type="InterPro" id="IPR017871">
    <property type="entry name" value="ABC_transporter-like_CS"/>
</dbReference>
<evidence type="ECO:0000256" key="1">
    <source>
        <dbReference type="ARBA" id="ARBA00004417"/>
    </source>
</evidence>
<dbReference type="SUPFAM" id="SSF50331">
    <property type="entry name" value="MOP-like"/>
    <property type="match status" value="1"/>
</dbReference>
<evidence type="ECO:0000256" key="8">
    <source>
        <dbReference type="ARBA" id="ARBA00023136"/>
    </source>
</evidence>
<dbReference type="GO" id="GO:0016887">
    <property type="term" value="F:ATP hydrolysis activity"/>
    <property type="evidence" value="ECO:0007669"/>
    <property type="project" value="InterPro"/>
</dbReference>
<dbReference type="PANTHER" id="PTHR43875">
    <property type="entry name" value="MALTODEXTRIN IMPORT ATP-BINDING PROTEIN MSMX"/>
    <property type="match status" value="1"/>
</dbReference>
<keyword evidence="8" id="KW-0472">Membrane</keyword>
<gene>
    <name evidence="10" type="ORF">SAMN02745157_2842</name>
</gene>
<dbReference type="GO" id="GO:0140359">
    <property type="term" value="F:ABC-type transporter activity"/>
    <property type="evidence" value="ECO:0007669"/>
    <property type="project" value="UniProtKB-ARBA"/>
</dbReference>
<keyword evidence="3" id="KW-0813">Transport</keyword>
<dbReference type="GO" id="GO:0055052">
    <property type="term" value="C:ATP-binding cassette (ABC) transporter complex, substrate-binding subunit-containing"/>
    <property type="evidence" value="ECO:0007669"/>
    <property type="project" value="TreeGrafter"/>
</dbReference>
<dbReference type="RefSeq" id="WP_073053726.1">
    <property type="nucleotide sequence ID" value="NZ_FQUP01000002.1"/>
</dbReference>
<evidence type="ECO:0000256" key="3">
    <source>
        <dbReference type="ARBA" id="ARBA00022448"/>
    </source>
</evidence>
<evidence type="ECO:0000256" key="7">
    <source>
        <dbReference type="ARBA" id="ARBA00022967"/>
    </source>
</evidence>
<dbReference type="InterPro" id="IPR047641">
    <property type="entry name" value="ABC_transpr_MalK/UgpC-like"/>
</dbReference>
<keyword evidence="6 10" id="KW-0067">ATP-binding</keyword>
<evidence type="ECO:0000259" key="9">
    <source>
        <dbReference type="PROSITE" id="PS50893"/>
    </source>
</evidence>
<accession>A0A1M5DZL3</accession>
<sequence>MNAIEIRGVVKAYPKFTLGPIDLTIGQGEFFGIFGPPSAGKTSVLKLILGLLNHDKGSVSLGGADASGMEVADRNIAMVFQNLALFPHMSGRENITFPLTERGASQAEIAARLKAVSEVLHVDHILRKNPAQMSGGERQRVALGRALAADSRAILLDEPIAALDTRLREEMRIELKRLQRSNNQTFVYVSHDEEEVMAISDRVAVMIGGRIVQVGVPDDVYNRPNCMAVAQLIGSPPMNLFSGRFSDDGWHFECDAFAAPFPLPERTRPGEVGTLGIRPEDIHQTEDRGALSHEIGISSIEPLGGYTIVNAMLGGQLTKIRAAGQIVRADDHAKRVTFDTRRLHLFDAEANRI</sequence>
<dbReference type="Proteomes" id="UP000184485">
    <property type="component" value="Unassembled WGS sequence"/>
</dbReference>
<comment type="subcellular location">
    <subcellularLocation>
        <location evidence="1">Cell inner membrane</location>
        <topology evidence="1">Peripheral membrane protein</topology>
    </subcellularLocation>
</comment>
<dbReference type="STRING" id="1122133.SAMN02745157_2842"/>
<dbReference type="InterPro" id="IPR012340">
    <property type="entry name" value="NA-bd_OB-fold"/>
</dbReference>
<dbReference type="Pfam" id="PF17912">
    <property type="entry name" value="OB_MalK"/>
    <property type="match status" value="1"/>
</dbReference>
<name>A0A1M5DZL3_9HYPH</name>
<evidence type="ECO:0000313" key="11">
    <source>
        <dbReference type="Proteomes" id="UP000184485"/>
    </source>
</evidence>
<keyword evidence="5" id="KW-0547">Nucleotide-binding</keyword>
<dbReference type="InterPro" id="IPR003593">
    <property type="entry name" value="AAA+_ATPase"/>
</dbReference>
<dbReference type="Gene3D" id="2.40.50.100">
    <property type="match status" value="1"/>
</dbReference>
<keyword evidence="10" id="KW-0762">Sugar transport</keyword>
<evidence type="ECO:0000256" key="5">
    <source>
        <dbReference type="ARBA" id="ARBA00022741"/>
    </source>
</evidence>
<dbReference type="InterPro" id="IPR008995">
    <property type="entry name" value="Mo/tungstate-bd_C_term_dom"/>
</dbReference>
<protein>
    <submittedName>
        <fullName evidence="10">Multiple sugar transport system ATP-binding protein</fullName>
    </submittedName>
</protein>
<dbReference type="Pfam" id="PF00005">
    <property type="entry name" value="ABC_tran"/>
    <property type="match status" value="1"/>
</dbReference>
<reference evidence="10 11" key="1">
    <citation type="submission" date="2016-11" db="EMBL/GenBank/DDBJ databases">
        <authorList>
            <person name="Jaros S."/>
            <person name="Januszkiewicz K."/>
            <person name="Wedrychowicz H."/>
        </authorList>
    </citation>
    <scope>NUCLEOTIDE SEQUENCE [LARGE SCALE GENOMIC DNA]</scope>
    <source>
        <strain evidence="10 11">DSM 19436</strain>
    </source>
</reference>
<keyword evidence="7" id="KW-1278">Translocase</keyword>
<dbReference type="Gene3D" id="2.40.50.140">
    <property type="entry name" value="Nucleic acid-binding proteins"/>
    <property type="match status" value="1"/>
</dbReference>
<evidence type="ECO:0000256" key="6">
    <source>
        <dbReference type="ARBA" id="ARBA00022840"/>
    </source>
</evidence>
<keyword evidence="4" id="KW-1003">Cell membrane</keyword>
<evidence type="ECO:0000256" key="4">
    <source>
        <dbReference type="ARBA" id="ARBA00022475"/>
    </source>
</evidence>
<dbReference type="AlphaFoldDB" id="A0A1M5DZL3"/>
<dbReference type="Gene3D" id="3.40.50.300">
    <property type="entry name" value="P-loop containing nucleotide triphosphate hydrolases"/>
    <property type="match status" value="1"/>
</dbReference>
<organism evidence="10 11">
    <name type="scientific">Kaistia soli DSM 19436</name>
    <dbReference type="NCBI Taxonomy" id="1122133"/>
    <lineage>
        <taxon>Bacteria</taxon>
        <taxon>Pseudomonadati</taxon>
        <taxon>Pseudomonadota</taxon>
        <taxon>Alphaproteobacteria</taxon>
        <taxon>Hyphomicrobiales</taxon>
        <taxon>Kaistiaceae</taxon>
        <taxon>Kaistia</taxon>
    </lineage>
</organism>
<dbReference type="PROSITE" id="PS50893">
    <property type="entry name" value="ABC_TRANSPORTER_2"/>
    <property type="match status" value="1"/>
</dbReference>
<evidence type="ECO:0000256" key="2">
    <source>
        <dbReference type="ARBA" id="ARBA00005417"/>
    </source>
</evidence>
<dbReference type="EMBL" id="FQUP01000002">
    <property type="protein sequence ID" value="SHF72252.1"/>
    <property type="molecule type" value="Genomic_DNA"/>
</dbReference>
<comment type="similarity">
    <text evidence="2">Belongs to the ABC transporter superfamily.</text>
</comment>
<keyword evidence="11" id="KW-1185">Reference proteome</keyword>
<evidence type="ECO:0000313" key="10">
    <source>
        <dbReference type="EMBL" id="SHF72252.1"/>
    </source>
</evidence>
<dbReference type="PANTHER" id="PTHR43875:SF15">
    <property type="entry name" value="TREHALOSE IMPORT ATP-BINDING PROTEIN SUGC"/>
    <property type="match status" value="1"/>
</dbReference>
<dbReference type="GO" id="GO:0005524">
    <property type="term" value="F:ATP binding"/>
    <property type="evidence" value="ECO:0007669"/>
    <property type="project" value="UniProtKB-KW"/>
</dbReference>
<dbReference type="OrthoDB" id="8089067at2"/>
<dbReference type="SMART" id="SM00382">
    <property type="entry name" value="AAA"/>
    <property type="match status" value="1"/>
</dbReference>
<dbReference type="InterPro" id="IPR027417">
    <property type="entry name" value="P-loop_NTPase"/>
</dbReference>
<dbReference type="PROSITE" id="PS00211">
    <property type="entry name" value="ABC_TRANSPORTER_1"/>
    <property type="match status" value="1"/>
</dbReference>
<proteinExistence type="inferred from homology"/>
<dbReference type="FunFam" id="3.40.50.300:FF:000042">
    <property type="entry name" value="Maltose/maltodextrin ABC transporter, ATP-binding protein"/>
    <property type="match status" value="1"/>
</dbReference>
<dbReference type="InterPro" id="IPR040582">
    <property type="entry name" value="OB_MalK-like"/>
</dbReference>